<dbReference type="Pfam" id="PF00535">
    <property type="entry name" value="Glycos_transf_2"/>
    <property type="match status" value="1"/>
</dbReference>
<proteinExistence type="inferred from homology"/>
<dbReference type="InterPro" id="IPR001173">
    <property type="entry name" value="Glyco_trans_2-like"/>
</dbReference>
<comment type="caution">
    <text evidence="5">The sequence shown here is derived from an EMBL/GenBank/DDBJ whole genome shotgun (WGS) entry which is preliminary data.</text>
</comment>
<evidence type="ECO:0000313" key="5">
    <source>
        <dbReference type="EMBL" id="MDR7096755.1"/>
    </source>
</evidence>
<comment type="similarity">
    <text evidence="1">Belongs to the glycosyltransferase 2 family.</text>
</comment>
<dbReference type="EMBL" id="JAVDWE010000016">
    <property type="protein sequence ID" value="MDR7096755.1"/>
    <property type="molecule type" value="Genomic_DNA"/>
</dbReference>
<dbReference type="InterPro" id="IPR029044">
    <property type="entry name" value="Nucleotide-diphossugar_trans"/>
</dbReference>
<feature type="domain" description="Glycosyltransferase 2-like" evidence="4">
    <location>
        <begin position="16"/>
        <end position="121"/>
    </location>
</feature>
<dbReference type="EC" id="2.4.1.-" evidence="5"/>
<dbReference type="PANTHER" id="PTHR43685">
    <property type="entry name" value="GLYCOSYLTRANSFERASE"/>
    <property type="match status" value="1"/>
</dbReference>
<reference evidence="5 6" key="1">
    <citation type="submission" date="2023-07" db="EMBL/GenBank/DDBJ databases">
        <title>Sorghum-associated microbial communities from plants grown in Nebraska, USA.</title>
        <authorList>
            <person name="Schachtman D."/>
        </authorList>
    </citation>
    <scope>NUCLEOTIDE SEQUENCE [LARGE SCALE GENOMIC DNA]</scope>
    <source>
        <strain evidence="5 6">BE240</strain>
    </source>
</reference>
<dbReference type="SUPFAM" id="SSF53448">
    <property type="entry name" value="Nucleotide-diphospho-sugar transferases"/>
    <property type="match status" value="1"/>
</dbReference>
<gene>
    <name evidence="5" type="ORF">J2X09_004512</name>
</gene>
<organism evidence="5 6">
    <name type="scientific">Hydrogenophaga laconesensis</name>
    <dbReference type="NCBI Taxonomy" id="1805971"/>
    <lineage>
        <taxon>Bacteria</taxon>
        <taxon>Pseudomonadati</taxon>
        <taxon>Pseudomonadota</taxon>
        <taxon>Betaproteobacteria</taxon>
        <taxon>Burkholderiales</taxon>
        <taxon>Comamonadaceae</taxon>
        <taxon>Hydrogenophaga</taxon>
    </lineage>
</organism>
<keyword evidence="2 5" id="KW-0328">Glycosyltransferase</keyword>
<dbReference type="GO" id="GO:0016757">
    <property type="term" value="F:glycosyltransferase activity"/>
    <property type="evidence" value="ECO:0007669"/>
    <property type="project" value="UniProtKB-KW"/>
</dbReference>
<dbReference type="InterPro" id="IPR050834">
    <property type="entry name" value="Glycosyltransf_2"/>
</dbReference>
<evidence type="ECO:0000256" key="3">
    <source>
        <dbReference type="ARBA" id="ARBA00022679"/>
    </source>
</evidence>
<name>A0ABU1VHG3_9BURK</name>
<dbReference type="RefSeq" id="WP_204734414.1">
    <property type="nucleotide sequence ID" value="NZ_JAVDWE010000016.1"/>
</dbReference>
<dbReference type="Proteomes" id="UP001265550">
    <property type="component" value="Unassembled WGS sequence"/>
</dbReference>
<dbReference type="Gene3D" id="3.90.550.10">
    <property type="entry name" value="Spore Coat Polysaccharide Biosynthesis Protein SpsA, Chain A"/>
    <property type="match status" value="1"/>
</dbReference>
<keyword evidence="3 5" id="KW-0808">Transferase</keyword>
<sequence>MPRPDSLHEQTPHVRVLLATFNGAPWLDAQLESVLGQQGVRVSLVASDDSSSDNTLEVLQRWASSAPVEILPPATGRFGSAHRNFLRLIRDAQAGNADFFALSDQDDIWLPGKLVRGIECLNAMAAQGYSSNVTAVWPDGRRQLIDKAQPQRAMDHLFESPGPGCTFVLPRHVFLKLKAFVMEHFDRLQSIWVHDWLIYAFVRSTGGRWHIDSQALMLYRQHGHNEIGVNAGWRAAMNRWKLVRSGAYRRDVLAIADATGVANDVVKSLRRLNVVDRMRLILRARECRRRLSECLMLAVLFLVMPRE</sequence>
<evidence type="ECO:0000256" key="1">
    <source>
        <dbReference type="ARBA" id="ARBA00006739"/>
    </source>
</evidence>
<accession>A0ABU1VHG3</accession>
<evidence type="ECO:0000259" key="4">
    <source>
        <dbReference type="Pfam" id="PF00535"/>
    </source>
</evidence>
<protein>
    <submittedName>
        <fullName evidence="5">Rhamnosyltransferase</fullName>
        <ecNumber evidence="5">2.4.1.-</ecNumber>
    </submittedName>
</protein>
<keyword evidence="6" id="KW-1185">Reference proteome</keyword>
<evidence type="ECO:0000256" key="2">
    <source>
        <dbReference type="ARBA" id="ARBA00022676"/>
    </source>
</evidence>
<evidence type="ECO:0000313" key="6">
    <source>
        <dbReference type="Proteomes" id="UP001265550"/>
    </source>
</evidence>
<dbReference type="PANTHER" id="PTHR43685:SF5">
    <property type="entry name" value="GLYCOSYLTRANSFERASE EPSE-RELATED"/>
    <property type="match status" value="1"/>
</dbReference>